<dbReference type="PANTHER" id="PTHR13016">
    <property type="entry name" value="AMMECR1 HOMOLOG"/>
    <property type="match status" value="1"/>
</dbReference>
<dbReference type="Pfam" id="PF01871">
    <property type="entry name" value="AMMECR1"/>
    <property type="match status" value="1"/>
</dbReference>
<dbReference type="Proteomes" id="UP000574717">
    <property type="component" value="Unassembled WGS sequence"/>
</dbReference>
<feature type="domain" description="AMMECR1" evidence="1">
    <location>
        <begin position="42"/>
        <end position="214"/>
    </location>
</feature>
<dbReference type="PROSITE" id="PS51112">
    <property type="entry name" value="AMMECR1"/>
    <property type="match status" value="1"/>
</dbReference>
<evidence type="ECO:0000313" key="2">
    <source>
        <dbReference type="EMBL" id="GFP19536.1"/>
    </source>
</evidence>
<dbReference type="InterPro" id="IPR027623">
    <property type="entry name" value="AmmeMemoSam_A"/>
</dbReference>
<name>A0A6V8NLZ7_9ACTN</name>
<dbReference type="RefSeq" id="WP_258188989.1">
    <property type="nucleotide sequence ID" value="NZ_BLRU01000093.1"/>
</dbReference>
<dbReference type="Gene3D" id="3.30.1490.150">
    <property type="entry name" value="Hypothetical protein ph0010, domain 2"/>
    <property type="match status" value="1"/>
</dbReference>
<dbReference type="NCBIfam" id="TIGR00296">
    <property type="entry name" value="TIGR00296 family protein"/>
    <property type="match status" value="1"/>
</dbReference>
<gene>
    <name evidence="2" type="ORF">HKBW3S03_01041</name>
</gene>
<protein>
    <recommendedName>
        <fullName evidence="1">AMMECR1 domain-containing protein</fullName>
    </recommendedName>
</protein>
<organism evidence="2 3">
    <name type="scientific">Candidatus Hakubella thermalkaliphila</name>
    <dbReference type="NCBI Taxonomy" id="2754717"/>
    <lineage>
        <taxon>Bacteria</taxon>
        <taxon>Bacillati</taxon>
        <taxon>Actinomycetota</taxon>
        <taxon>Actinomycetota incertae sedis</taxon>
        <taxon>Candidatus Hakubellales</taxon>
        <taxon>Candidatus Hakubellaceae</taxon>
        <taxon>Candidatus Hakubella</taxon>
    </lineage>
</organism>
<evidence type="ECO:0000259" key="1">
    <source>
        <dbReference type="PROSITE" id="PS51112"/>
    </source>
</evidence>
<accession>A0A6V8NLZ7</accession>
<proteinExistence type="predicted"/>
<sequence>SIKEIALHIEPRFLSIAVELSSTLFKMEEQRSSLLEKDEASSDKNPYVELARKAIEAYIRHGRVLSGEHADLLLRNQRAGVFMCIKKRGSLRGCIGTIHPVRKNLAEEIIHNAISAATRDPRFPALTEDELEDLSFSVDILGEREKVANMSQLDPRKYGVIVKSGPAVGLLLPDLEGVDTPEAQVKIALRKAGLSPSEKYELFRFQVTRHKEST</sequence>
<dbReference type="InterPro" id="IPR027485">
    <property type="entry name" value="AMMECR1_N"/>
</dbReference>
<feature type="non-terminal residue" evidence="2">
    <location>
        <position position="1"/>
    </location>
</feature>
<dbReference type="SUPFAM" id="SSF143447">
    <property type="entry name" value="AMMECR1-like"/>
    <property type="match status" value="1"/>
</dbReference>
<reference evidence="2 3" key="1">
    <citation type="journal article" date="2020" name="Front. Microbiol.">
        <title>Single-cell genomics of novel Actinobacteria with the Wood-Ljungdahl pathway discovered in a serpentinizing system.</title>
        <authorList>
            <person name="Merino N."/>
            <person name="Kawai M."/>
            <person name="Boyd E.S."/>
            <person name="Colman D.R."/>
            <person name="McGlynn S.E."/>
            <person name="Nealson K.H."/>
            <person name="Kurokawa K."/>
            <person name="Hongoh Y."/>
        </authorList>
    </citation>
    <scope>NUCLEOTIDE SEQUENCE [LARGE SCALE GENOMIC DNA]</scope>
    <source>
        <strain evidence="2 3">S03</strain>
    </source>
</reference>
<dbReference type="EMBL" id="BLRU01000093">
    <property type="protein sequence ID" value="GFP19536.1"/>
    <property type="molecule type" value="Genomic_DNA"/>
</dbReference>
<dbReference type="PANTHER" id="PTHR13016:SF0">
    <property type="entry name" value="AMME SYNDROME CANDIDATE GENE 1 PROTEIN"/>
    <property type="match status" value="1"/>
</dbReference>
<dbReference type="Gene3D" id="3.30.700.20">
    <property type="entry name" value="Hypothetical protein ph0010, domain 1"/>
    <property type="match status" value="1"/>
</dbReference>
<comment type="caution">
    <text evidence="2">The sequence shown here is derived from an EMBL/GenBank/DDBJ whole genome shotgun (WGS) entry which is preliminary data.</text>
</comment>
<dbReference type="InterPro" id="IPR036071">
    <property type="entry name" value="AMMECR1_dom_sf"/>
</dbReference>
<dbReference type="InterPro" id="IPR002733">
    <property type="entry name" value="AMMECR1_domain"/>
</dbReference>
<dbReference type="AlphaFoldDB" id="A0A6V8NLZ7"/>
<dbReference type="InterPro" id="IPR023473">
    <property type="entry name" value="AMMECR1"/>
</dbReference>
<dbReference type="NCBIfam" id="TIGR04335">
    <property type="entry name" value="AmmeMemoSam_A"/>
    <property type="match status" value="1"/>
</dbReference>
<evidence type="ECO:0000313" key="3">
    <source>
        <dbReference type="Proteomes" id="UP000574717"/>
    </source>
</evidence>